<reference evidence="3" key="1">
    <citation type="submission" date="2020-03" db="EMBL/GenBank/DDBJ databases">
        <title>The deep terrestrial virosphere.</title>
        <authorList>
            <person name="Holmfeldt K."/>
            <person name="Nilsson E."/>
            <person name="Simone D."/>
            <person name="Lopez-Fernandez M."/>
            <person name="Wu X."/>
            <person name="de Brujin I."/>
            <person name="Lundin D."/>
            <person name="Andersson A."/>
            <person name="Bertilsson S."/>
            <person name="Dopson M."/>
        </authorList>
    </citation>
    <scope>NUCLEOTIDE SEQUENCE</scope>
    <source>
        <strain evidence="3">TM448B04590</strain>
    </source>
</reference>
<accession>A0A6M3Y0C6</accession>
<name>A0A6M3Y0C6_9ZZZZ</name>
<protein>
    <submittedName>
        <fullName evidence="3">Uncharacterized protein</fullName>
    </submittedName>
</protein>
<keyword evidence="2" id="KW-0812">Transmembrane</keyword>
<gene>
    <name evidence="3" type="ORF">TM448B04590_0011</name>
</gene>
<feature type="transmembrane region" description="Helical" evidence="2">
    <location>
        <begin position="81"/>
        <end position="102"/>
    </location>
</feature>
<keyword evidence="2" id="KW-0472">Membrane</keyword>
<keyword evidence="2" id="KW-1133">Transmembrane helix</keyword>
<dbReference type="AlphaFoldDB" id="A0A6M3Y0C6"/>
<evidence type="ECO:0000256" key="1">
    <source>
        <dbReference type="SAM" id="Coils"/>
    </source>
</evidence>
<dbReference type="EMBL" id="MT145093">
    <property type="protein sequence ID" value="QJI03502.1"/>
    <property type="molecule type" value="Genomic_DNA"/>
</dbReference>
<organism evidence="3">
    <name type="scientific">viral metagenome</name>
    <dbReference type="NCBI Taxonomy" id="1070528"/>
    <lineage>
        <taxon>unclassified sequences</taxon>
        <taxon>metagenomes</taxon>
        <taxon>organismal metagenomes</taxon>
    </lineage>
</organism>
<keyword evidence="1" id="KW-0175">Coiled coil</keyword>
<proteinExistence type="predicted"/>
<feature type="coiled-coil region" evidence="1">
    <location>
        <begin position="464"/>
        <end position="498"/>
    </location>
</feature>
<sequence>MATPAERFKGWIESLGDYFSDKLKGWMISWTFGGIVDALEVMTPEEVSILEALPQQFIDDPNTSPELKAFLQRFGKRGHPLIVIAGVFLGIMMLIPMVTGAFQSIGKLWSHTQERKLSTYRLDPMAVITAWRRDPAKYGKFLEDLKDQGFTPDRIDAFDFATKAYPALQDVIMFYAKEAFEPDMIEKYGLGEEPPPYEGTLFEKLGVPKGIAELYWIAHWEHASFGQMMEMLHRGMLTGSKEVPPDPVGYEEWKARDAQGEEEMYQWYRLVEVPPIWRKLLTASLWNVPTRVDVRRFWDMRTIDEEELISIYHRQGYHGKDLENYIRWTKVYTDFPMKMAHFTNGWITEDDIRAWLRGLEIPEDRIEDFIREKTKPAKAERVADDKKLTMALIVEGVKKGVITEAEGIDLLMDLGYDADEAEYIIRVRVETAAGSPENMEQFRDITQKYRKAVGTPAKPVSELLKKAADEKVRVTKEVEDLRRLAKEERDKLADDEILPKEATARFDEVTLALHRAEAELFRVTADYNSLLAEWKQQEAK</sequence>
<evidence type="ECO:0000256" key="2">
    <source>
        <dbReference type="SAM" id="Phobius"/>
    </source>
</evidence>
<evidence type="ECO:0000313" key="3">
    <source>
        <dbReference type="EMBL" id="QJI03502.1"/>
    </source>
</evidence>